<protein>
    <submittedName>
        <fullName evidence="2">Uncharacterized protein</fullName>
    </submittedName>
</protein>
<dbReference type="Proteomes" id="UP001374535">
    <property type="component" value="Chromosome 10"/>
</dbReference>
<feature type="compositionally biased region" description="Polar residues" evidence="1">
    <location>
        <begin position="63"/>
        <end position="80"/>
    </location>
</feature>
<accession>A0AAQ3MMX1</accession>
<feature type="region of interest" description="Disordered" evidence="1">
    <location>
        <begin position="52"/>
        <end position="80"/>
    </location>
</feature>
<proteinExistence type="predicted"/>
<name>A0AAQ3MMX1_VIGMU</name>
<feature type="region of interest" description="Disordered" evidence="1">
    <location>
        <begin position="1"/>
        <end position="29"/>
    </location>
</feature>
<keyword evidence="3" id="KW-1185">Reference proteome</keyword>
<sequence>MMYGSMSHTTGYAERYHPPLGRRLKDGRSEGRTTRIIEDFVSERSRITASKQKKGDWVGCSRSGGTEPSRSDTSQSNGPSASALTALRINSSFLSHYPKLLTLSLFHSPLLIFRFIHFSSFLSSSTTTRGMEGFTPTTDLKELQSTMRAIEQACTSIQGANDNILEIKMRSIPNAEGKGFIYEDKGNTQIVRYVTLIGQGIINYIEKTLGKGFIYEDKGNTQIVGYVTLIGQGIINYIENALGKGFIYEDKGNTRIVGYVTLIGQGHQARDTPLQGIVLLLNKVLNISPDLIFDEVTKHIEMDCHFIKNWNLEILALDLSILFTKSLRGPNIENICSKLGVYNFSGCSYPDHALLKTCLTQGFEFLTSPSLWRSSRVATARFQAAAAIREAAIREWVVLSADAKRNLIWFSNFLFY</sequence>
<evidence type="ECO:0000313" key="2">
    <source>
        <dbReference type="EMBL" id="WVY93359.1"/>
    </source>
</evidence>
<evidence type="ECO:0000313" key="3">
    <source>
        <dbReference type="Proteomes" id="UP001374535"/>
    </source>
</evidence>
<organism evidence="2 3">
    <name type="scientific">Vigna mungo</name>
    <name type="common">Black gram</name>
    <name type="synonym">Phaseolus mungo</name>
    <dbReference type="NCBI Taxonomy" id="3915"/>
    <lineage>
        <taxon>Eukaryota</taxon>
        <taxon>Viridiplantae</taxon>
        <taxon>Streptophyta</taxon>
        <taxon>Embryophyta</taxon>
        <taxon>Tracheophyta</taxon>
        <taxon>Spermatophyta</taxon>
        <taxon>Magnoliopsida</taxon>
        <taxon>eudicotyledons</taxon>
        <taxon>Gunneridae</taxon>
        <taxon>Pentapetalae</taxon>
        <taxon>rosids</taxon>
        <taxon>fabids</taxon>
        <taxon>Fabales</taxon>
        <taxon>Fabaceae</taxon>
        <taxon>Papilionoideae</taxon>
        <taxon>50 kb inversion clade</taxon>
        <taxon>NPAAA clade</taxon>
        <taxon>indigoferoid/millettioid clade</taxon>
        <taxon>Phaseoleae</taxon>
        <taxon>Vigna</taxon>
    </lineage>
</organism>
<reference evidence="2 3" key="1">
    <citation type="journal article" date="2023" name="Life. Sci Alliance">
        <title>Evolutionary insights into 3D genome organization and epigenetic landscape of Vigna mungo.</title>
        <authorList>
            <person name="Junaid A."/>
            <person name="Singh B."/>
            <person name="Bhatia S."/>
        </authorList>
    </citation>
    <scope>NUCLEOTIDE SEQUENCE [LARGE SCALE GENOMIC DNA]</scope>
    <source>
        <strain evidence="2">Urdbean</strain>
    </source>
</reference>
<dbReference type="AlphaFoldDB" id="A0AAQ3MMX1"/>
<gene>
    <name evidence="2" type="ORF">V8G54_032447</name>
</gene>
<dbReference type="EMBL" id="CP144691">
    <property type="protein sequence ID" value="WVY93359.1"/>
    <property type="molecule type" value="Genomic_DNA"/>
</dbReference>
<evidence type="ECO:0000256" key="1">
    <source>
        <dbReference type="SAM" id="MobiDB-lite"/>
    </source>
</evidence>
<feature type="compositionally biased region" description="Polar residues" evidence="1">
    <location>
        <begin position="1"/>
        <end position="10"/>
    </location>
</feature>